<evidence type="ECO:0000313" key="5">
    <source>
        <dbReference type="Proteomes" id="UP001595799"/>
    </source>
</evidence>
<gene>
    <name evidence="4" type="ORF">ACFOW6_08205</name>
</gene>
<evidence type="ECO:0000256" key="2">
    <source>
        <dbReference type="ARBA" id="ARBA00022795"/>
    </source>
</evidence>
<proteinExistence type="predicted"/>
<accession>A0ABV8UKG5</accession>
<sequence length="156" mass="17518">MGLILKLKKGEHLIVNGALIRFETASKIVLKTKSAVMHDRQIMRPEEVTTPGARIYFAIQNAYMAEEGESATYVEQARARIVDFRQASGLSTVHETLDHITGFLENTDYFQALQLTRQLLEFEAALLDMADAGTPTDLDIQDEFQAEESAELEKVQ</sequence>
<keyword evidence="4" id="KW-0282">Flagellum</keyword>
<keyword evidence="4" id="KW-0969">Cilium</keyword>
<name>A0ABV8UKG5_9PROT</name>
<keyword evidence="4" id="KW-0966">Cell projection</keyword>
<keyword evidence="2" id="KW-1005">Bacterial flagellum biogenesis</keyword>
<dbReference type="EMBL" id="JBHSCW010000003">
    <property type="protein sequence ID" value="MFC4351519.1"/>
    <property type="molecule type" value="Genomic_DNA"/>
</dbReference>
<evidence type="ECO:0000313" key="4">
    <source>
        <dbReference type="EMBL" id="MFC4351519.1"/>
    </source>
</evidence>
<protein>
    <submittedName>
        <fullName evidence="4">Flagellar biosynthesis repressor FlbT</fullName>
    </submittedName>
</protein>
<evidence type="ECO:0000256" key="3">
    <source>
        <dbReference type="ARBA" id="ARBA00022884"/>
    </source>
</evidence>
<organism evidence="4 5">
    <name type="scientific">Fodinicurvata halophila</name>
    <dbReference type="NCBI Taxonomy" id="1419723"/>
    <lineage>
        <taxon>Bacteria</taxon>
        <taxon>Pseudomonadati</taxon>
        <taxon>Pseudomonadota</taxon>
        <taxon>Alphaproteobacteria</taxon>
        <taxon>Rhodospirillales</taxon>
        <taxon>Rhodovibrionaceae</taxon>
        <taxon>Fodinicurvata</taxon>
    </lineage>
</organism>
<evidence type="ECO:0000256" key="1">
    <source>
        <dbReference type="ARBA" id="ARBA00022491"/>
    </source>
</evidence>
<keyword evidence="3" id="KW-0694">RNA-binding</keyword>
<reference evidence="5" key="1">
    <citation type="journal article" date="2019" name="Int. J. Syst. Evol. Microbiol.">
        <title>The Global Catalogue of Microorganisms (GCM) 10K type strain sequencing project: providing services to taxonomists for standard genome sequencing and annotation.</title>
        <authorList>
            <consortium name="The Broad Institute Genomics Platform"/>
            <consortium name="The Broad Institute Genome Sequencing Center for Infectious Disease"/>
            <person name="Wu L."/>
            <person name="Ma J."/>
        </authorList>
    </citation>
    <scope>NUCLEOTIDE SEQUENCE [LARGE SCALE GENOMIC DNA]</scope>
    <source>
        <strain evidence="5">CECT 8472</strain>
    </source>
</reference>
<keyword evidence="1" id="KW-0678">Repressor</keyword>
<dbReference type="Pfam" id="PF07378">
    <property type="entry name" value="FlbT"/>
    <property type="match status" value="1"/>
</dbReference>
<dbReference type="RefSeq" id="WP_382421848.1">
    <property type="nucleotide sequence ID" value="NZ_JBHSCW010000003.1"/>
</dbReference>
<dbReference type="Proteomes" id="UP001595799">
    <property type="component" value="Unassembled WGS sequence"/>
</dbReference>
<comment type="caution">
    <text evidence="4">The sequence shown here is derived from an EMBL/GenBank/DDBJ whole genome shotgun (WGS) entry which is preliminary data.</text>
</comment>
<dbReference type="InterPro" id="IPR009967">
    <property type="entry name" value="Flagellum_FlbT"/>
</dbReference>
<keyword evidence="5" id="KW-1185">Reference proteome</keyword>